<dbReference type="InterPro" id="IPR002213">
    <property type="entry name" value="UDP_glucos_trans"/>
</dbReference>
<evidence type="ECO:0000256" key="2">
    <source>
        <dbReference type="ARBA" id="ARBA00022679"/>
    </source>
</evidence>
<dbReference type="EMBL" id="JAJJMA010201799">
    <property type="protein sequence ID" value="MCL7039493.1"/>
    <property type="molecule type" value="Genomic_DNA"/>
</dbReference>
<evidence type="ECO:0000256" key="1">
    <source>
        <dbReference type="ARBA" id="ARBA00009995"/>
    </source>
</evidence>
<keyword evidence="2" id="KW-0808">Transferase</keyword>
<proteinExistence type="inferred from homology"/>
<dbReference type="PANTHER" id="PTHR48045:SF21">
    <property type="entry name" value="UDP-GLYCOSYLTRANSFERASE 83A1"/>
    <property type="match status" value="1"/>
</dbReference>
<dbReference type="AlphaFoldDB" id="A0AA42AQQ3"/>
<dbReference type="GO" id="GO:0008194">
    <property type="term" value="F:UDP-glycosyltransferase activity"/>
    <property type="evidence" value="ECO:0007669"/>
    <property type="project" value="InterPro"/>
</dbReference>
<comment type="caution">
    <text evidence="3">The sequence shown here is derived from an EMBL/GenBank/DDBJ whole genome shotgun (WGS) entry which is preliminary data.</text>
</comment>
<comment type="similarity">
    <text evidence="1">Belongs to the UDP-glycosyltransferase family.</text>
</comment>
<evidence type="ECO:0000313" key="3">
    <source>
        <dbReference type="EMBL" id="MCL7039493.1"/>
    </source>
</evidence>
<keyword evidence="4" id="KW-1185">Reference proteome</keyword>
<dbReference type="PANTHER" id="PTHR48045">
    <property type="entry name" value="UDP-GLYCOSYLTRANSFERASE 72B1"/>
    <property type="match status" value="1"/>
</dbReference>
<dbReference type="FunFam" id="3.40.50.2000:FF:000056">
    <property type="entry name" value="Glycosyltransferase"/>
    <property type="match status" value="1"/>
</dbReference>
<gene>
    <name evidence="3" type="ORF">MKW94_012834</name>
</gene>
<dbReference type="SUPFAM" id="SSF53756">
    <property type="entry name" value="UDP-Glycosyltransferase/glycogen phosphorylase"/>
    <property type="match status" value="1"/>
</dbReference>
<organism evidence="3 4">
    <name type="scientific">Papaver nudicaule</name>
    <name type="common">Iceland poppy</name>
    <dbReference type="NCBI Taxonomy" id="74823"/>
    <lineage>
        <taxon>Eukaryota</taxon>
        <taxon>Viridiplantae</taxon>
        <taxon>Streptophyta</taxon>
        <taxon>Embryophyta</taxon>
        <taxon>Tracheophyta</taxon>
        <taxon>Spermatophyta</taxon>
        <taxon>Magnoliopsida</taxon>
        <taxon>Ranunculales</taxon>
        <taxon>Papaveraceae</taxon>
        <taxon>Papaveroideae</taxon>
        <taxon>Papaver</taxon>
    </lineage>
</organism>
<protein>
    <submittedName>
        <fullName evidence="3">Uncharacterized protein</fullName>
    </submittedName>
</protein>
<name>A0AA42AQQ3_PAPNU</name>
<evidence type="ECO:0000313" key="4">
    <source>
        <dbReference type="Proteomes" id="UP001177140"/>
    </source>
</evidence>
<dbReference type="Pfam" id="PF00201">
    <property type="entry name" value="UDPGT"/>
    <property type="match status" value="1"/>
</dbReference>
<dbReference type="Gene3D" id="3.40.50.2000">
    <property type="entry name" value="Glycogen Phosphorylase B"/>
    <property type="match status" value="2"/>
</dbReference>
<dbReference type="Proteomes" id="UP001177140">
    <property type="component" value="Unassembled WGS sequence"/>
</dbReference>
<dbReference type="CDD" id="cd03784">
    <property type="entry name" value="GT1_Gtf-like"/>
    <property type="match status" value="1"/>
</dbReference>
<reference evidence="3" key="1">
    <citation type="submission" date="2022-03" db="EMBL/GenBank/DDBJ databases">
        <title>A functionally conserved STORR gene fusion in Papaver species that diverged 16.8 million years ago.</title>
        <authorList>
            <person name="Catania T."/>
        </authorList>
    </citation>
    <scope>NUCLEOTIDE SEQUENCE</scope>
    <source>
        <strain evidence="3">S-191538</strain>
    </source>
</reference>
<sequence>MNESNDSKITCIIADENMGWVVKVAKKMGILVALFWPASVGLRALILHIPQLIETGVLDTNGVPVKKQIIQLSPTVISMSTDHFVWSCIGDKDAQLSMFRYINSNNDASKDADWWLCNSFHELEAPAYLLNPNLLSVGPLLAESQLTGNFWTEDINCLNWLDQQPAKSVVYVAFGSFTVFDKQQFHELALGLENAGQPFLWVVRPDLTEGSTPSYPHGFQERVAHKGRMVGWAPQQKVLDHPSIACFVTHCGWNSTLEGITAGFLNQSYICDVWQVGLQLNKNDGGIITKDEIKHKVSALLADETIRAKTSDLREIANKSISEGGSSMKNLNDFIESVGAR</sequence>
<accession>A0AA42AQQ3</accession>